<dbReference type="PANTHER" id="PTHR30199:SF0">
    <property type="entry name" value="INNER MEMBRANE PROTEIN YDCO"/>
    <property type="match status" value="1"/>
</dbReference>
<accession>A0A751HQ20</accession>
<dbReference type="InterPro" id="IPR004711">
    <property type="entry name" value="Benzoate_Transporter"/>
</dbReference>
<evidence type="ECO:0000256" key="1">
    <source>
        <dbReference type="SAM" id="Phobius"/>
    </source>
</evidence>
<organism evidence="2">
    <name type="scientific">Salmonella typhi</name>
    <dbReference type="NCBI Taxonomy" id="90370"/>
    <lineage>
        <taxon>Bacteria</taxon>
        <taxon>Pseudomonadati</taxon>
        <taxon>Pseudomonadota</taxon>
        <taxon>Gammaproteobacteria</taxon>
        <taxon>Enterobacterales</taxon>
        <taxon>Enterobacteriaceae</taxon>
        <taxon>Salmonella</taxon>
    </lineage>
</organism>
<feature type="non-terminal residue" evidence="2">
    <location>
        <position position="1"/>
    </location>
</feature>
<dbReference type="NCBIfam" id="TIGR00843">
    <property type="entry name" value="benE"/>
    <property type="match status" value="1"/>
</dbReference>
<dbReference type="GO" id="GO:0042925">
    <property type="term" value="F:benzoate transmembrane transporter activity"/>
    <property type="evidence" value="ECO:0007669"/>
    <property type="project" value="InterPro"/>
</dbReference>
<evidence type="ECO:0000313" key="2">
    <source>
        <dbReference type="EMBL" id="HAF6840772.1"/>
    </source>
</evidence>
<sequence length="146" mass="15101">MIFTGLLALLLSPFGVYSICIAAITAAICQSPDAHPDPTRRWLAAAAAGVFYLLAGWFGGSITALMVALPVSWVQMLAGLALLSTISGSLYQALTHESERDAAVIAFLVTASGLTLMGIGSAFWGLIAGGIGYAVLTRTRRPSLSG</sequence>
<feature type="transmembrane region" description="Helical" evidence="1">
    <location>
        <begin position="114"/>
        <end position="136"/>
    </location>
</feature>
<reference evidence="2" key="1">
    <citation type="journal article" date="2018" name="Genome Biol.">
        <title>SKESA: strategic k-mer extension for scrupulous assemblies.</title>
        <authorList>
            <person name="Souvorov A."/>
            <person name="Agarwala R."/>
            <person name="Lipman D.J."/>
        </authorList>
    </citation>
    <scope>NUCLEOTIDE SEQUENCE</scope>
    <source>
        <strain evidence="2">Reil90</strain>
    </source>
</reference>
<dbReference type="GO" id="GO:0005886">
    <property type="term" value="C:plasma membrane"/>
    <property type="evidence" value="ECO:0007669"/>
    <property type="project" value="TreeGrafter"/>
</dbReference>
<dbReference type="AlphaFoldDB" id="A0A751HQ20"/>
<reference evidence="2" key="2">
    <citation type="submission" date="2020-02" db="EMBL/GenBank/DDBJ databases">
        <authorList>
            <consortium name="NCBI Pathogen Detection Project"/>
        </authorList>
    </citation>
    <scope>NUCLEOTIDE SEQUENCE</scope>
    <source>
        <strain evidence="2">Reil90</strain>
    </source>
</reference>
<proteinExistence type="predicted"/>
<feature type="transmembrane region" description="Helical" evidence="1">
    <location>
        <begin position="42"/>
        <end position="69"/>
    </location>
</feature>
<comment type="caution">
    <text evidence="2">The sequence shown here is derived from an EMBL/GenBank/DDBJ whole genome shotgun (WGS) entry which is preliminary data.</text>
</comment>
<dbReference type="PANTHER" id="PTHR30199">
    <property type="entry name" value="MFS FAMILY TRANSPORTER, PREDICTED SUBSTRATE BENZOATE"/>
    <property type="match status" value="1"/>
</dbReference>
<keyword evidence="1" id="KW-0812">Transmembrane</keyword>
<dbReference type="EMBL" id="DAAVVO010000051">
    <property type="protein sequence ID" value="HAF6840772.1"/>
    <property type="molecule type" value="Genomic_DNA"/>
</dbReference>
<dbReference type="Pfam" id="PF03594">
    <property type="entry name" value="BenE"/>
    <property type="match status" value="1"/>
</dbReference>
<gene>
    <name evidence="2" type="primary">benE</name>
    <name evidence="2" type="ORF">G7906_004459</name>
</gene>
<keyword evidence="1" id="KW-1133">Transmembrane helix</keyword>
<protein>
    <submittedName>
        <fullName evidence="2">Benzoate/H(+) symporter BenE family transporter</fullName>
    </submittedName>
</protein>
<feature type="transmembrane region" description="Helical" evidence="1">
    <location>
        <begin position="76"/>
        <end position="94"/>
    </location>
</feature>
<keyword evidence="1" id="KW-0472">Membrane</keyword>
<name>A0A751HQ20_SALTI</name>